<sequence>MLGLSPTSPHIHLVLNKRLSFKRHLSV</sequence>
<keyword evidence="2" id="KW-1185">Reference proteome</keyword>
<gene>
    <name evidence="1" type="ORF">Ccrd_011551</name>
</gene>
<dbReference type="EMBL" id="LEKV01001030">
    <property type="protein sequence ID" value="KVI10050.1"/>
    <property type="molecule type" value="Genomic_DNA"/>
</dbReference>
<reference evidence="1 2" key="1">
    <citation type="journal article" date="2016" name="Sci. Rep.">
        <title>The genome sequence of the outbreeding globe artichoke constructed de novo incorporating a phase-aware low-pass sequencing strategy of F1 progeny.</title>
        <authorList>
            <person name="Scaglione D."/>
            <person name="Reyes-Chin-Wo S."/>
            <person name="Acquadro A."/>
            <person name="Froenicke L."/>
            <person name="Portis E."/>
            <person name="Beitel C."/>
            <person name="Tirone M."/>
            <person name="Mauro R."/>
            <person name="Lo Monaco A."/>
            <person name="Mauromicale G."/>
            <person name="Faccioli P."/>
            <person name="Cattivelli L."/>
            <person name="Rieseberg L."/>
            <person name="Michelmore R."/>
            <person name="Lanteri S."/>
        </authorList>
    </citation>
    <scope>NUCLEOTIDE SEQUENCE [LARGE SCALE GENOMIC DNA]</scope>
    <source>
        <strain evidence="1">2C</strain>
    </source>
</reference>
<evidence type="ECO:0000313" key="1">
    <source>
        <dbReference type="EMBL" id="KVI10050.1"/>
    </source>
</evidence>
<name>A0A118K645_CYNCS</name>
<accession>A0A118K645</accession>
<comment type="caution">
    <text evidence="1">The sequence shown here is derived from an EMBL/GenBank/DDBJ whole genome shotgun (WGS) entry which is preliminary data.</text>
</comment>
<protein>
    <submittedName>
        <fullName evidence="1">Uncharacterized protein</fullName>
    </submittedName>
</protein>
<evidence type="ECO:0000313" key="2">
    <source>
        <dbReference type="Proteomes" id="UP000243975"/>
    </source>
</evidence>
<dbReference type="Proteomes" id="UP000243975">
    <property type="component" value="Unassembled WGS sequence"/>
</dbReference>
<dbReference type="Gramene" id="KVI10050">
    <property type="protein sequence ID" value="KVI10050"/>
    <property type="gene ID" value="Ccrd_011551"/>
</dbReference>
<dbReference type="AlphaFoldDB" id="A0A118K645"/>
<proteinExistence type="predicted"/>
<organism evidence="1 2">
    <name type="scientific">Cynara cardunculus var. scolymus</name>
    <name type="common">Globe artichoke</name>
    <name type="synonym">Cynara scolymus</name>
    <dbReference type="NCBI Taxonomy" id="59895"/>
    <lineage>
        <taxon>Eukaryota</taxon>
        <taxon>Viridiplantae</taxon>
        <taxon>Streptophyta</taxon>
        <taxon>Embryophyta</taxon>
        <taxon>Tracheophyta</taxon>
        <taxon>Spermatophyta</taxon>
        <taxon>Magnoliopsida</taxon>
        <taxon>eudicotyledons</taxon>
        <taxon>Gunneridae</taxon>
        <taxon>Pentapetalae</taxon>
        <taxon>asterids</taxon>
        <taxon>campanulids</taxon>
        <taxon>Asterales</taxon>
        <taxon>Asteraceae</taxon>
        <taxon>Carduoideae</taxon>
        <taxon>Cardueae</taxon>
        <taxon>Carduinae</taxon>
        <taxon>Cynara</taxon>
    </lineage>
</organism>